<feature type="transmembrane region" description="Helical" evidence="2">
    <location>
        <begin position="368"/>
        <end position="390"/>
    </location>
</feature>
<evidence type="ECO:0000313" key="4">
    <source>
        <dbReference type="EMBL" id="KAH7955566.1"/>
    </source>
</evidence>
<dbReference type="PROSITE" id="PS50850">
    <property type="entry name" value="MFS"/>
    <property type="match status" value="1"/>
</dbReference>
<dbReference type="PANTHER" id="PTHR11360:SF303">
    <property type="entry name" value="MAJOR FACILITATOR SUPERFAMILY (MFS) PROFILE DOMAIN-CONTAINING PROTEIN"/>
    <property type="match status" value="1"/>
</dbReference>
<dbReference type="EMBL" id="JABSTV010001250">
    <property type="protein sequence ID" value="KAH7955566.1"/>
    <property type="molecule type" value="Genomic_DNA"/>
</dbReference>
<dbReference type="Gene3D" id="1.20.1250.20">
    <property type="entry name" value="MFS general substrate transporter like domains"/>
    <property type="match status" value="1"/>
</dbReference>
<reference evidence="4" key="2">
    <citation type="submission" date="2021-09" db="EMBL/GenBank/DDBJ databases">
        <authorList>
            <person name="Jia N."/>
            <person name="Wang J."/>
            <person name="Shi W."/>
            <person name="Du L."/>
            <person name="Sun Y."/>
            <person name="Zhan W."/>
            <person name="Jiang J."/>
            <person name="Wang Q."/>
            <person name="Zhang B."/>
            <person name="Ji P."/>
            <person name="Sakyi L.B."/>
            <person name="Cui X."/>
            <person name="Yuan T."/>
            <person name="Jiang B."/>
            <person name="Yang W."/>
            <person name="Lam T.T.-Y."/>
            <person name="Chang Q."/>
            <person name="Ding S."/>
            <person name="Wang X."/>
            <person name="Zhu J."/>
            <person name="Ruan X."/>
            <person name="Zhao L."/>
            <person name="Wei J."/>
            <person name="Que T."/>
            <person name="Du C."/>
            <person name="Cheng J."/>
            <person name="Dai P."/>
            <person name="Han X."/>
            <person name="Huang E."/>
            <person name="Gao Y."/>
            <person name="Liu J."/>
            <person name="Shao H."/>
            <person name="Ye R."/>
            <person name="Li L."/>
            <person name="Wei W."/>
            <person name="Wang X."/>
            <person name="Wang C."/>
            <person name="Huo Q."/>
            <person name="Li W."/>
            <person name="Guo W."/>
            <person name="Chen H."/>
            <person name="Chen S."/>
            <person name="Zhou L."/>
            <person name="Zhou L."/>
            <person name="Ni X."/>
            <person name="Tian J."/>
            <person name="Zhou Y."/>
            <person name="Sheng Y."/>
            <person name="Liu T."/>
            <person name="Pan Y."/>
            <person name="Xia L."/>
            <person name="Li J."/>
            <person name="Zhao F."/>
            <person name="Cao W."/>
        </authorList>
    </citation>
    <scope>NUCLEOTIDE SEQUENCE</scope>
    <source>
        <strain evidence="4">Rsan-2018</strain>
        <tissue evidence="4">Larvae</tissue>
    </source>
</reference>
<dbReference type="InterPro" id="IPR011701">
    <property type="entry name" value="MFS"/>
</dbReference>
<feature type="transmembrane region" description="Helical" evidence="2">
    <location>
        <begin position="140"/>
        <end position="164"/>
    </location>
</feature>
<evidence type="ECO:0000256" key="1">
    <source>
        <dbReference type="ARBA" id="ARBA00004141"/>
    </source>
</evidence>
<dbReference type="SUPFAM" id="SSF103473">
    <property type="entry name" value="MFS general substrate transporter"/>
    <property type="match status" value="1"/>
</dbReference>
<name>A0A9D4SW11_RHISA</name>
<reference evidence="4" key="1">
    <citation type="journal article" date="2020" name="Cell">
        <title>Large-Scale Comparative Analyses of Tick Genomes Elucidate Their Genetic Diversity and Vector Capacities.</title>
        <authorList>
            <consortium name="Tick Genome and Microbiome Consortium (TIGMIC)"/>
            <person name="Jia N."/>
            <person name="Wang J."/>
            <person name="Shi W."/>
            <person name="Du L."/>
            <person name="Sun Y."/>
            <person name="Zhan W."/>
            <person name="Jiang J.F."/>
            <person name="Wang Q."/>
            <person name="Zhang B."/>
            <person name="Ji P."/>
            <person name="Bell-Sakyi L."/>
            <person name="Cui X.M."/>
            <person name="Yuan T.T."/>
            <person name="Jiang B.G."/>
            <person name="Yang W.F."/>
            <person name="Lam T.T."/>
            <person name="Chang Q.C."/>
            <person name="Ding S.J."/>
            <person name="Wang X.J."/>
            <person name="Zhu J.G."/>
            <person name="Ruan X.D."/>
            <person name="Zhao L."/>
            <person name="Wei J.T."/>
            <person name="Ye R.Z."/>
            <person name="Que T.C."/>
            <person name="Du C.H."/>
            <person name="Zhou Y.H."/>
            <person name="Cheng J.X."/>
            <person name="Dai P.F."/>
            <person name="Guo W.B."/>
            <person name="Han X.H."/>
            <person name="Huang E.J."/>
            <person name="Li L.F."/>
            <person name="Wei W."/>
            <person name="Gao Y.C."/>
            <person name="Liu J.Z."/>
            <person name="Shao H.Z."/>
            <person name="Wang X."/>
            <person name="Wang C.C."/>
            <person name="Yang T.C."/>
            <person name="Huo Q.B."/>
            <person name="Li W."/>
            <person name="Chen H.Y."/>
            <person name="Chen S.E."/>
            <person name="Zhou L.G."/>
            <person name="Ni X.B."/>
            <person name="Tian J.H."/>
            <person name="Sheng Y."/>
            <person name="Liu T."/>
            <person name="Pan Y.S."/>
            <person name="Xia L.Y."/>
            <person name="Li J."/>
            <person name="Zhao F."/>
            <person name="Cao W.C."/>
        </authorList>
    </citation>
    <scope>NUCLEOTIDE SEQUENCE</scope>
    <source>
        <strain evidence="4">Rsan-2018</strain>
    </source>
</reference>
<accession>A0A9D4SW11</accession>
<dbReference type="Proteomes" id="UP000821837">
    <property type="component" value="Unassembled WGS sequence"/>
</dbReference>
<feature type="transmembrane region" description="Helical" evidence="2">
    <location>
        <begin position="61"/>
        <end position="85"/>
    </location>
</feature>
<keyword evidence="2" id="KW-0472">Membrane</keyword>
<dbReference type="InterPro" id="IPR036259">
    <property type="entry name" value="MFS_trans_sf"/>
</dbReference>
<keyword evidence="2" id="KW-0812">Transmembrane</keyword>
<feature type="transmembrane region" description="Helical" evidence="2">
    <location>
        <begin position="31"/>
        <end position="49"/>
    </location>
</feature>
<evidence type="ECO:0000259" key="3">
    <source>
        <dbReference type="PROSITE" id="PS50850"/>
    </source>
</evidence>
<feature type="transmembrane region" description="Helical" evidence="2">
    <location>
        <begin position="277"/>
        <end position="297"/>
    </location>
</feature>
<dbReference type="AlphaFoldDB" id="A0A9D4SW11"/>
<feature type="transmembrane region" description="Helical" evidence="2">
    <location>
        <begin position="336"/>
        <end position="356"/>
    </location>
</feature>
<sequence>MSSFFALAGWRSLGFLFVSIQETFQVNRTEGSWPIVVLSALGYLIGIITGPLAHSFYARPVIIAGAAISSIGLMLSFFATSIGFLTFSLGAIHAIGTGMVFIVAPIIISEHFVKNTGLAMGINYAGITAALFVFPKLLEYLVAGYGLHGALLICGAITMNGLAFSLLTRRPGCRTVAVDESQVFAHVPPKKIENERNNKLSDAFTVFKSPMFYLIMYSFNAYCMSYDLYMSLFVDFACDRGVTVSTALTVMAAGAVSEGVGRFLLPIAVDRSLLKNNVALTFTLSAEAVAFFLLPFLRNNGPIFAVAVAIGFIIGTAIVLFPVTLVHYFGHEKMSVAFGIIVASAGLQSFVRPLLISHFRDNGGAYDWLFVICGVVNVVAAALWIVVLALERSRKKILVLVEKKSNRRH</sequence>
<dbReference type="InterPro" id="IPR050327">
    <property type="entry name" value="Proton-linked_MCT"/>
</dbReference>
<feature type="domain" description="Major facilitator superfamily (MFS) profile" evidence="3">
    <location>
        <begin position="1"/>
        <end position="392"/>
    </location>
</feature>
<dbReference type="GO" id="GO:0008028">
    <property type="term" value="F:monocarboxylic acid transmembrane transporter activity"/>
    <property type="evidence" value="ECO:0007669"/>
    <property type="project" value="TreeGrafter"/>
</dbReference>
<feature type="transmembrane region" description="Helical" evidence="2">
    <location>
        <begin position="200"/>
        <end position="222"/>
    </location>
</feature>
<dbReference type="VEuPathDB" id="VectorBase:RSAN_051834"/>
<gene>
    <name evidence="4" type="ORF">HPB52_001372</name>
</gene>
<feature type="transmembrane region" description="Helical" evidence="2">
    <location>
        <begin position="242"/>
        <end position="265"/>
    </location>
</feature>
<keyword evidence="2" id="KW-1133">Transmembrane helix</keyword>
<organism evidence="4 5">
    <name type="scientific">Rhipicephalus sanguineus</name>
    <name type="common">Brown dog tick</name>
    <name type="synonym">Ixodes sanguineus</name>
    <dbReference type="NCBI Taxonomy" id="34632"/>
    <lineage>
        <taxon>Eukaryota</taxon>
        <taxon>Metazoa</taxon>
        <taxon>Ecdysozoa</taxon>
        <taxon>Arthropoda</taxon>
        <taxon>Chelicerata</taxon>
        <taxon>Arachnida</taxon>
        <taxon>Acari</taxon>
        <taxon>Parasitiformes</taxon>
        <taxon>Ixodida</taxon>
        <taxon>Ixodoidea</taxon>
        <taxon>Ixodidae</taxon>
        <taxon>Rhipicephalinae</taxon>
        <taxon>Rhipicephalus</taxon>
        <taxon>Rhipicephalus</taxon>
    </lineage>
</organism>
<evidence type="ECO:0000256" key="2">
    <source>
        <dbReference type="SAM" id="Phobius"/>
    </source>
</evidence>
<evidence type="ECO:0000313" key="5">
    <source>
        <dbReference type="Proteomes" id="UP000821837"/>
    </source>
</evidence>
<protein>
    <recommendedName>
        <fullName evidence="3">Major facilitator superfamily (MFS) profile domain-containing protein</fullName>
    </recommendedName>
</protein>
<dbReference type="PANTHER" id="PTHR11360">
    <property type="entry name" value="MONOCARBOXYLATE TRANSPORTER"/>
    <property type="match status" value="1"/>
</dbReference>
<proteinExistence type="predicted"/>
<feature type="transmembrane region" description="Helical" evidence="2">
    <location>
        <begin position="116"/>
        <end position="134"/>
    </location>
</feature>
<feature type="transmembrane region" description="Helical" evidence="2">
    <location>
        <begin position="91"/>
        <end position="109"/>
    </location>
</feature>
<dbReference type="InterPro" id="IPR020846">
    <property type="entry name" value="MFS_dom"/>
</dbReference>
<comment type="subcellular location">
    <subcellularLocation>
        <location evidence="1">Membrane</location>
        <topology evidence="1">Multi-pass membrane protein</topology>
    </subcellularLocation>
</comment>
<keyword evidence="5" id="KW-1185">Reference proteome</keyword>
<comment type="caution">
    <text evidence="4">The sequence shown here is derived from an EMBL/GenBank/DDBJ whole genome shotgun (WGS) entry which is preliminary data.</text>
</comment>
<feature type="transmembrane region" description="Helical" evidence="2">
    <location>
        <begin position="303"/>
        <end position="329"/>
    </location>
</feature>
<dbReference type="Pfam" id="PF07690">
    <property type="entry name" value="MFS_1"/>
    <property type="match status" value="1"/>
</dbReference>
<dbReference type="GO" id="GO:0016020">
    <property type="term" value="C:membrane"/>
    <property type="evidence" value="ECO:0007669"/>
    <property type="project" value="UniProtKB-SubCell"/>
</dbReference>